<evidence type="ECO:0000313" key="2">
    <source>
        <dbReference type="Proteomes" id="UP001454036"/>
    </source>
</evidence>
<name>A0AAV3RC60_LITER</name>
<dbReference type="AlphaFoldDB" id="A0AAV3RC60"/>
<gene>
    <name evidence="1" type="ORF">LIER_27476</name>
</gene>
<dbReference type="Proteomes" id="UP001454036">
    <property type="component" value="Unassembled WGS sequence"/>
</dbReference>
<comment type="caution">
    <text evidence="1">The sequence shown here is derived from an EMBL/GenBank/DDBJ whole genome shotgun (WGS) entry which is preliminary data.</text>
</comment>
<accession>A0AAV3RC60</accession>
<evidence type="ECO:0000313" key="1">
    <source>
        <dbReference type="EMBL" id="GAA0173989.1"/>
    </source>
</evidence>
<reference evidence="1 2" key="1">
    <citation type="submission" date="2024-01" db="EMBL/GenBank/DDBJ databases">
        <title>The complete chloroplast genome sequence of Lithospermum erythrorhizon: insights into the phylogenetic relationship among Boraginaceae species and the maternal lineages of purple gromwells.</title>
        <authorList>
            <person name="Okada T."/>
            <person name="Watanabe K."/>
        </authorList>
    </citation>
    <scope>NUCLEOTIDE SEQUENCE [LARGE SCALE GENOMIC DNA]</scope>
</reference>
<protein>
    <submittedName>
        <fullName evidence="1">Uncharacterized protein</fullName>
    </submittedName>
</protein>
<organism evidence="1 2">
    <name type="scientific">Lithospermum erythrorhizon</name>
    <name type="common">Purple gromwell</name>
    <name type="synonym">Lithospermum officinale var. erythrorhizon</name>
    <dbReference type="NCBI Taxonomy" id="34254"/>
    <lineage>
        <taxon>Eukaryota</taxon>
        <taxon>Viridiplantae</taxon>
        <taxon>Streptophyta</taxon>
        <taxon>Embryophyta</taxon>
        <taxon>Tracheophyta</taxon>
        <taxon>Spermatophyta</taxon>
        <taxon>Magnoliopsida</taxon>
        <taxon>eudicotyledons</taxon>
        <taxon>Gunneridae</taxon>
        <taxon>Pentapetalae</taxon>
        <taxon>asterids</taxon>
        <taxon>lamiids</taxon>
        <taxon>Boraginales</taxon>
        <taxon>Boraginaceae</taxon>
        <taxon>Boraginoideae</taxon>
        <taxon>Lithospermeae</taxon>
        <taxon>Lithospermum</taxon>
    </lineage>
</organism>
<sequence>MRKRRKVVRKLMIDEQRTRVGNKRMPKNVEPVPIDDVAINEDEKKARWKFIFNRRIAAEKLSEVTKKNVEIMGILETANVMSTVETVGPYWQSCVLEAQHLEILTTEDEEAHVPGFITISPKLLQGIHVVDIPLRAVETGDTFGPCPKKVARFIRNEIKHLEEVIQFSLDRKSVLNASLRSITGVVHPNDNNSEATAS</sequence>
<dbReference type="EMBL" id="BAABME010008859">
    <property type="protein sequence ID" value="GAA0173989.1"/>
    <property type="molecule type" value="Genomic_DNA"/>
</dbReference>
<keyword evidence="2" id="KW-1185">Reference proteome</keyword>
<proteinExistence type="predicted"/>